<protein>
    <submittedName>
        <fullName evidence="1">Uncharacterized protein</fullName>
    </submittedName>
</protein>
<sequence>MRQTHLRSEHVVFSEWCGRTRERGFRVRRVVEPWWMKSKVVTPTSDARLAACCLPPVWLAGGHKRGTGPLLVAGRLISTWRQDATQRETMVTSGSWEVDDDQSRGSELTAIGIHHAIAKIRKGNTVNSYAKYMKKKIKRKEIHPK</sequence>
<dbReference type="EMBL" id="PQIB02000017">
    <property type="protein sequence ID" value="RLM58214.1"/>
    <property type="molecule type" value="Genomic_DNA"/>
</dbReference>
<evidence type="ECO:0000313" key="2">
    <source>
        <dbReference type="Proteomes" id="UP000275267"/>
    </source>
</evidence>
<gene>
    <name evidence="1" type="ORF">C2845_PM18G09530</name>
</gene>
<name>A0A3L6PHA3_PANMI</name>
<accession>A0A3L6PHA3</accession>
<proteinExistence type="predicted"/>
<reference evidence="2" key="1">
    <citation type="journal article" date="2019" name="Nat. Commun.">
        <title>The genome of broomcorn millet.</title>
        <authorList>
            <person name="Zou C."/>
            <person name="Miki D."/>
            <person name="Li D."/>
            <person name="Tang Q."/>
            <person name="Xiao L."/>
            <person name="Rajput S."/>
            <person name="Deng P."/>
            <person name="Jia W."/>
            <person name="Huang R."/>
            <person name="Zhang M."/>
            <person name="Sun Y."/>
            <person name="Hu J."/>
            <person name="Fu X."/>
            <person name="Schnable P.S."/>
            <person name="Li F."/>
            <person name="Zhang H."/>
            <person name="Feng B."/>
            <person name="Zhu X."/>
            <person name="Liu R."/>
            <person name="Schnable J.C."/>
            <person name="Zhu J.-K."/>
            <person name="Zhang H."/>
        </authorList>
    </citation>
    <scope>NUCLEOTIDE SEQUENCE [LARGE SCALE GENOMIC DNA]</scope>
</reference>
<comment type="caution">
    <text evidence="1">The sequence shown here is derived from an EMBL/GenBank/DDBJ whole genome shotgun (WGS) entry which is preliminary data.</text>
</comment>
<dbReference type="Proteomes" id="UP000275267">
    <property type="component" value="Unassembled WGS sequence"/>
</dbReference>
<organism evidence="1 2">
    <name type="scientific">Panicum miliaceum</name>
    <name type="common">Proso millet</name>
    <name type="synonym">Broomcorn millet</name>
    <dbReference type="NCBI Taxonomy" id="4540"/>
    <lineage>
        <taxon>Eukaryota</taxon>
        <taxon>Viridiplantae</taxon>
        <taxon>Streptophyta</taxon>
        <taxon>Embryophyta</taxon>
        <taxon>Tracheophyta</taxon>
        <taxon>Spermatophyta</taxon>
        <taxon>Magnoliopsida</taxon>
        <taxon>Liliopsida</taxon>
        <taxon>Poales</taxon>
        <taxon>Poaceae</taxon>
        <taxon>PACMAD clade</taxon>
        <taxon>Panicoideae</taxon>
        <taxon>Panicodae</taxon>
        <taxon>Paniceae</taxon>
        <taxon>Panicinae</taxon>
        <taxon>Panicum</taxon>
        <taxon>Panicum sect. Panicum</taxon>
    </lineage>
</organism>
<keyword evidence="2" id="KW-1185">Reference proteome</keyword>
<dbReference type="AlphaFoldDB" id="A0A3L6PHA3"/>
<evidence type="ECO:0000313" key="1">
    <source>
        <dbReference type="EMBL" id="RLM58214.1"/>
    </source>
</evidence>